<dbReference type="Proteomes" id="UP000232928">
    <property type="component" value="Unassembled WGS sequence"/>
</dbReference>
<dbReference type="PANTHER" id="PTHR30349">
    <property type="entry name" value="PHAGE INTEGRASE-RELATED"/>
    <property type="match status" value="1"/>
</dbReference>
<evidence type="ECO:0000313" key="6">
    <source>
        <dbReference type="EMBL" id="PKD15214.1"/>
    </source>
</evidence>
<evidence type="ECO:0000259" key="5">
    <source>
        <dbReference type="PROSITE" id="PS51898"/>
    </source>
</evidence>
<protein>
    <submittedName>
        <fullName evidence="6">Phage integrase</fullName>
    </submittedName>
</protein>
<dbReference type="SUPFAM" id="SSF56349">
    <property type="entry name" value="DNA breaking-rejoining enzymes"/>
    <property type="match status" value="1"/>
</dbReference>
<evidence type="ECO:0000256" key="1">
    <source>
        <dbReference type="ARBA" id="ARBA00008857"/>
    </source>
</evidence>
<feature type="compositionally biased region" description="Polar residues" evidence="4">
    <location>
        <begin position="1"/>
        <end position="29"/>
    </location>
</feature>
<dbReference type="PANTHER" id="PTHR30349:SF64">
    <property type="entry name" value="PROPHAGE INTEGRASE INTD-RELATED"/>
    <property type="match status" value="1"/>
</dbReference>
<comment type="similarity">
    <text evidence="1">Belongs to the 'phage' integrase family.</text>
</comment>
<comment type="caution">
    <text evidence="6">The sequence shown here is derived from an EMBL/GenBank/DDBJ whole genome shotgun (WGS) entry which is preliminary data.</text>
</comment>
<dbReference type="AlphaFoldDB" id="A0A2N0TKF2"/>
<keyword evidence="2" id="KW-0238">DNA-binding</keyword>
<dbReference type="InterPro" id="IPR013762">
    <property type="entry name" value="Integrase-like_cat_sf"/>
</dbReference>
<keyword evidence="3" id="KW-0233">DNA recombination</keyword>
<feature type="domain" description="Tyr recombinase" evidence="5">
    <location>
        <begin position="145"/>
        <end position="337"/>
    </location>
</feature>
<dbReference type="InterPro" id="IPR002104">
    <property type="entry name" value="Integrase_catalytic"/>
</dbReference>
<sequence>MTPRNSKPPSKTTSGVAVTWIPTPTSGSSRMWPASGSRPSSTSSPPHSVATSVSCACTSTPTWGGKTLREITPNELQSWVNKLSKGGYKAELPGKRKPRPLSPRSIRNIVKVVMAAVFEYAITNKWIRENPAKLVTTPRIVSKDEDMVFLTVPEVELLADEAAAKGRDVDGLLVRFLAYTGVRINEALALQIQDLDFRNRKARIRRTWSDDGEGKMQLGTPKSGEARTIALPPSLIPQLEEQAAGQSKNEFLFRAKRGGYIHDHSWRTRIWYPSVRNAGMEGEGVNIHSLRHTYASIAIACGADVKTLQKQLGHATASITLDVYAGLWPERLNEVADAVDQMRLKAIDTDKPTEFTAVA</sequence>
<evidence type="ECO:0000256" key="2">
    <source>
        <dbReference type="ARBA" id="ARBA00023125"/>
    </source>
</evidence>
<dbReference type="InterPro" id="IPR050090">
    <property type="entry name" value="Tyrosine_recombinase_XerCD"/>
</dbReference>
<evidence type="ECO:0000256" key="3">
    <source>
        <dbReference type="ARBA" id="ARBA00023172"/>
    </source>
</evidence>
<dbReference type="PROSITE" id="PS51898">
    <property type="entry name" value="TYR_RECOMBINASE"/>
    <property type="match status" value="1"/>
</dbReference>
<evidence type="ECO:0000256" key="4">
    <source>
        <dbReference type="SAM" id="MobiDB-lite"/>
    </source>
</evidence>
<dbReference type="Gene3D" id="1.10.150.130">
    <property type="match status" value="1"/>
</dbReference>
<feature type="compositionally biased region" description="Low complexity" evidence="4">
    <location>
        <begin position="33"/>
        <end position="53"/>
    </location>
</feature>
<dbReference type="GO" id="GO:0006310">
    <property type="term" value="P:DNA recombination"/>
    <property type="evidence" value="ECO:0007669"/>
    <property type="project" value="UniProtKB-KW"/>
</dbReference>
<accession>A0A2N0TKF2</accession>
<dbReference type="CDD" id="cd01189">
    <property type="entry name" value="INT_ICEBs1_C_like"/>
    <property type="match status" value="1"/>
</dbReference>
<name>A0A2N0TKF2_BIFLN</name>
<dbReference type="Pfam" id="PF00589">
    <property type="entry name" value="Phage_integrase"/>
    <property type="match status" value="1"/>
</dbReference>
<dbReference type="GO" id="GO:0015074">
    <property type="term" value="P:DNA integration"/>
    <property type="evidence" value="ECO:0007669"/>
    <property type="project" value="InterPro"/>
</dbReference>
<proteinExistence type="inferred from homology"/>
<reference evidence="6 7" key="1">
    <citation type="submission" date="2017-12" db="EMBL/GenBank/DDBJ databases">
        <title>Bifidobacterium longum APC/DPC strains.</title>
        <authorList>
            <person name="Arboleya S."/>
        </authorList>
    </citation>
    <scope>NUCLEOTIDE SEQUENCE [LARGE SCALE GENOMIC DNA]</scope>
    <source>
        <strain evidence="6 7">APC1461</strain>
    </source>
</reference>
<organism evidence="6 7">
    <name type="scientific">Bifidobacterium longum</name>
    <dbReference type="NCBI Taxonomy" id="216816"/>
    <lineage>
        <taxon>Bacteria</taxon>
        <taxon>Bacillati</taxon>
        <taxon>Actinomycetota</taxon>
        <taxon>Actinomycetes</taxon>
        <taxon>Bifidobacteriales</taxon>
        <taxon>Bifidobacteriaceae</taxon>
        <taxon>Bifidobacterium</taxon>
    </lineage>
</organism>
<dbReference type="GO" id="GO:0003677">
    <property type="term" value="F:DNA binding"/>
    <property type="evidence" value="ECO:0007669"/>
    <property type="project" value="UniProtKB-KW"/>
</dbReference>
<gene>
    <name evidence="6" type="ORF">APC1461_0743</name>
</gene>
<feature type="region of interest" description="Disordered" evidence="4">
    <location>
        <begin position="1"/>
        <end position="53"/>
    </location>
</feature>
<dbReference type="Gene3D" id="1.10.443.10">
    <property type="entry name" value="Intergrase catalytic core"/>
    <property type="match status" value="1"/>
</dbReference>
<dbReference type="InterPro" id="IPR011010">
    <property type="entry name" value="DNA_brk_join_enz"/>
</dbReference>
<evidence type="ECO:0000313" key="7">
    <source>
        <dbReference type="Proteomes" id="UP000232928"/>
    </source>
</evidence>
<dbReference type="EMBL" id="PJEG01000010">
    <property type="protein sequence ID" value="PKD15214.1"/>
    <property type="molecule type" value="Genomic_DNA"/>
</dbReference>
<dbReference type="InterPro" id="IPR010998">
    <property type="entry name" value="Integrase_recombinase_N"/>
</dbReference>